<reference evidence="2" key="1">
    <citation type="journal article" date="2017" name="Nat. Ecol. Evol.">
        <title>Genome expansion and lineage-specific genetic innovations in the forest pathogenic fungi Armillaria.</title>
        <authorList>
            <person name="Sipos G."/>
            <person name="Prasanna A.N."/>
            <person name="Walter M.C."/>
            <person name="O'Connor E."/>
            <person name="Balint B."/>
            <person name="Krizsan K."/>
            <person name="Kiss B."/>
            <person name="Hess J."/>
            <person name="Varga T."/>
            <person name="Slot J."/>
            <person name="Riley R."/>
            <person name="Boka B."/>
            <person name="Rigling D."/>
            <person name="Barry K."/>
            <person name="Lee J."/>
            <person name="Mihaltcheva S."/>
            <person name="LaButti K."/>
            <person name="Lipzen A."/>
            <person name="Waldron R."/>
            <person name="Moloney N.M."/>
            <person name="Sperisen C."/>
            <person name="Kredics L."/>
            <person name="Vagvoelgyi C."/>
            <person name="Patrignani A."/>
            <person name="Fitzpatrick D."/>
            <person name="Nagy I."/>
            <person name="Doyle S."/>
            <person name="Anderson J.B."/>
            <person name="Grigoriev I.V."/>
            <person name="Gueldener U."/>
            <person name="Muensterkoetter M."/>
            <person name="Nagy L.G."/>
        </authorList>
    </citation>
    <scope>NUCLEOTIDE SEQUENCE [LARGE SCALE GENOMIC DNA]</scope>
    <source>
        <strain evidence="2">C18/9</strain>
    </source>
</reference>
<sequence length="44" mass="5118">MHYHICRVSSLLSAAFDRYIRQKWTHTSQIPPEIENYAAPSIEG</sequence>
<protein>
    <submittedName>
        <fullName evidence="1">Uncharacterized protein</fullName>
    </submittedName>
</protein>
<evidence type="ECO:0000313" key="1">
    <source>
        <dbReference type="EMBL" id="SJK99421.1"/>
    </source>
</evidence>
<name>A0A284QSR0_ARMOS</name>
<dbReference type="Proteomes" id="UP000219338">
    <property type="component" value="Unassembled WGS sequence"/>
</dbReference>
<evidence type="ECO:0000313" key="2">
    <source>
        <dbReference type="Proteomes" id="UP000219338"/>
    </source>
</evidence>
<keyword evidence="2" id="KW-1185">Reference proteome</keyword>
<organism evidence="1 2">
    <name type="scientific">Armillaria ostoyae</name>
    <name type="common">Armillaria root rot fungus</name>
    <dbReference type="NCBI Taxonomy" id="47428"/>
    <lineage>
        <taxon>Eukaryota</taxon>
        <taxon>Fungi</taxon>
        <taxon>Dikarya</taxon>
        <taxon>Basidiomycota</taxon>
        <taxon>Agaricomycotina</taxon>
        <taxon>Agaricomycetes</taxon>
        <taxon>Agaricomycetidae</taxon>
        <taxon>Agaricales</taxon>
        <taxon>Marasmiineae</taxon>
        <taxon>Physalacriaceae</taxon>
        <taxon>Armillaria</taxon>
    </lineage>
</organism>
<dbReference type="AlphaFoldDB" id="A0A284QSR0"/>
<dbReference type="EMBL" id="FUEG01000002">
    <property type="protein sequence ID" value="SJK99421.1"/>
    <property type="molecule type" value="Genomic_DNA"/>
</dbReference>
<accession>A0A284QSR0</accession>
<proteinExistence type="predicted"/>
<gene>
    <name evidence="1" type="ORF">ARMOST_02722</name>
</gene>